<dbReference type="Proteomes" id="UP001140562">
    <property type="component" value="Unassembled WGS sequence"/>
</dbReference>
<dbReference type="EMBL" id="JAPEUV010000008">
    <property type="protein sequence ID" value="KAJ4341976.1"/>
    <property type="molecule type" value="Genomic_DNA"/>
</dbReference>
<feature type="region of interest" description="Disordered" evidence="1">
    <location>
        <begin position="1"/>
        <end position="25"/>
    </location>
</feature>
<dbReference type="InterPro" id="IPR046347">
    <property type="entry name" value="bZIP_sf"/>
</dbReference>
<dbReference type="InterPro" id="IPR021833">
    <property type="entry name" value="DUF3425"/>
</dbReference>
<feature type="region of interest" description="Disordered" evidence="1">
    <location>
        <begin position="239"/>
        <end position="259"/>
    </location>
</feature>
<feature type="compositionally biased region" description="Low complexity" evidence="1">
    <location>
        <begin position="250"/>
        <end position="259"/>
    </location>
</feature>
<dbReference type="Gene3D" id="1.20.5.170">
    <property type="match status" value="1"/>
</dbReference>
<sequence>MPADRVQKSRSPKSVPDLGDPDRKRVLNVLAQRRYRQRRREKIAALEAQAKSLDGLVEQRSTSSDGSSPQASLTSALSRSSDATYEPPVPQDGFEGLIDVPRENGLLGFAVQEDTFDIALMQDFSDLTDMQQTPTSSTFSFPMTADGGILTIPIMSMVKAFMGIATALNISDNLWDPSYMHVMPFSTSIDPSLPANLRPIPAQLIIPHHPALDLLPWPTMREKLICMLAMPSKLRPPVAREEDDEGRWPSVSGFGTSSSASQSKAITQLVQDVDDFQDGGGLIVHGNSVAWGQGNEYVEEVWEVGESFYRKWWFCIDEKIVAQSNRRREERGLGRLRLTS</sequence>
<proteinExistence type="predicted"/>
<evidence type="ECO:0000256" key="1">
    <source>
        <dbReference type="SAM" id="MobiDB-lite"/>
    </source>
</evidence>
<feature type="compositionally biased region" description="Polar residues" evidence="1">
    <location>
        <begin position="59"/>
        <end position="83"/>
    </location>
</feature>
<comment type="caution">
    <text evidence="2">The sequence shown here is derived from an EMBL/GenBank/DDBJ whole genome shotgun (WGS) entry which is preliminary data.</text>
</comment>
<dbReference type="Pfam" id="PF11905">
    <property type="entry name" value="DUF3425"/>
    <property type="match status" value="1"/>
</dbReference>
<evidence type="ECO:0008006" key="4">
    <source>
        <dbReference type="Google" id="ProtNLM"/>
    </source>
</evidence>
<dbReference type="SUPFAM" id="SSF57959">
    <property type="entry name" value="Leucine zipper domain"/>
    <property type="match status" value="1"/>
</dbReference>
<keyword evidence="3" id="KW-1185">Reference proteome</keyword>
<dbReference type="PANTHER" id="PTHR38116">
    <property type="entry name" value="CHROMOSOME 7, WHOLE GENOME SHOTGUN SEQUENCE"/>
    <property type="match status" value="1"/>
</dbReference>
<protein>
    <recommendedName>
        <fullName evidence="4">BZIP domain-containing protein</fullName>
    </recommendedName>
</protein>
<evidence type="ECO:0000313" key="2">
    <source>
        <dbReference type="EMBL" id="KAJ4341976.1"/>
    </source>
</evidence>
<organism evidence="2 3">
    <name type="scientific">Didymella glomerata</name>
    <dbReference type="NCBI Taxonomy" id="749621"/>
    <lineage>
        <taxon>Eukaryota</taxon>
        <taxon>Fungi</taxon>
        <taxon>Dikarya</taxon>
        <taxon>Ascomycota</taxon>
        <taxon>Pezizomycotina</taxon>
        <taxon>Dothideomycetes</taxon>
        <taxon>Pleosporomycetidae</taxon>
        <taxon>Pleosporales</taxon>
        <taxon>Pleosporineae</taxon>
        <taxon>Didymellaceae</taxon>
        <taxon>Didymella</taxon>
    </lineage>
</organism>
<reference evidence="2" key="1">
    <citation type="submission" date="2022-10" db="EMBL/GenBank/DDBJ databases">
        <title>Tapping the CABI collections for fungal endophytes: first genome assemblies for Collariella, Neodidymelliopsis, Ascochyta clinopodiicola, Didymella pomorum, Didymosphaeria variabile, Neocosmospora piperis and Neocucurbitaria cava.</title>
        <authorList>
            <person name="Hill R."/>
        </authorList>
    </citation>
    <scope>NUCLEOTIDE SEQUENCE</scope>
    <source>
        <strain evidence="2">IMI 360193</strain>
    </source>
</reference>
<name>A0A9W9C3C0_9PLEO</name>
<accession>A0A9W9C3C0</accession>
<feature type="region of interest" description="Disordered" evidence="1">
    <location>
        <begin position="57"/>
        <end position="97"/>
    </location>
</feature>
<dbReference type="PANTHER" id="PTHR38116:SF9">
    <property type="entry name" value="BZIP DOMAIN-CONTAINING PROTEIN"/>
    <property type="match status" value="1"/>
</dbReference>
<dbReference type="OrthoDB" id="5973539at2759"/>
<dbReference type="AlphaFoldDB" id="A0A9W9C3C0"/>
<dbReference type="GO" id="GO:0003700">
    <property type="term" value="F:DNA-binding transcription factor activity"/>
    <property type="evidence" value="ECO:0007669"/>
    <property type="project" value="InterPro"/>
</dbReference>
<evidence type="ECO:0000313" key="3">
    <source>
        <dbReference type="Proteomes" id="UP001140562"/>
    </source>
</evidence>
<gene>
    <name evidence="2" type="ORF">N0V87_001302</name>
</gene>